<dbReference type="Proteomes" id="UP000054097">
    <property type="component" value="Unassembled WGS sequence"/>
</dbReference>
<name>A0A0C2VZR5_SERVB</name>
<dbReference type="AlphaFoldDB" id="A0A0C2VZR5"/>
<accession>A0A0C2VZR5</accession>
<sequence length="180" mass="20634">SRSIATAQELVSKINCPLLSLLDLRVEYDLWTTTSQEMELQNKLVFDNIVAFHLHIPGFRWKLPDCTSLRKLRVSSPKNVPDANLLASLIFEPRICPLLHEIELDFIPEWDLLFLMLERRNYLPPSHGVSRITTLILQSPIPPTLLAPLAHILSGQFTERPSNRELSLCSFMEGWFDTSL</sequence>
<evidence type="ECO:0000313" key="1">
    <source>
        <dbReference type="EMBL" id="KIM19783.1"/>
    </source>
</evidence>
<protein>
    <submittedName>
        <fullName evidence="1">Uncharacterized protein</fullName>
    </submittedName>
</protein>
<reference evidence="2" key="2">
    <citation type="submission" date="2015-01" db="EMBL/GenBank/DDBJ databases">
        <title>Evolutionary Origins and Diversification of the Mycorrhizal Mutualists.</title>
        <authorList>
            <consortium name="DOE Joint Genome Institute"/>
            <consortium name="Mycorrhizal Genomics Consortium"/>
            <person name="Kohler A."/>
            <person name="Kuo A."/>
            <person name="Nagy L.G."/>
            <person name="Floudas D."/>
            <person name="Copeland A."/>
            <person name="Barry K.W."/>
            <person name="Cichocki N."/>
            <person name="Veneault-Fourrey C."/>
            <person name="LaButti K."/>
            <person name="Lindquist E.A."/>
            <person name="Lipzen A."/>
            <person name="Lundell T."/>
            <person name="Morin E."/>
            <person name="Murat C."/>
            <person name="Riley R."/>
            <person name="Ohm R."/>
            <person name="Sun H."/>
            <person name="Tunlid A."/>
            <person name="Henrissat B."/>
            <person name="Grigoriev I.V."/>
            <person name="Hibbett D.S."/>
            <person name="Martin F."/>
        </authorList>
    </citation>
    <scope>NUCLEOTIDE SEQUENCE [LARGE SCALE GENOMIC DNA]</scope>
    <source>
        <strain evidence="2">MAFF 305830</strain>
    </source>
</reference>
<dbReference type="EMBL" id="KN824546">
    <property type="protein sequence ID" value="KIM19783.1"/>
    <property type="molecule type" value="Genomic_DNA"/>
</dbReference>
<proteinExistence type="predicted"/>
<dbReference type="HOGENOM" id="CLU_1499866_0_0_1"/>
<keyword evidence="2" id="KW-1185">Reference proteome</keyword>
<dbReference type="OrthoDB" id="3169344at2759"/>
<organism evidence="1 2">
    <name type="scientific">Serendipita vermifera MAFF 305830</name>
    <dbReference type="NCBI Taxonomy" id="933852"/>
    <lineage>
        <taxon>Eukaryota</taxon>
        <taxon>Fungi</taxon>
        <taxon>Dikarya</taxon>
        <taxon>Basidiomycota</taxon>
        <taxon>Agaricomycotina</taxon>
        <taxon>Agaricomycetes</taxon>
        <taxon>Sebacinales</taxon>
        <taxon>Serendipitaceae</taxon>
        <taxon>Serendipita</taxon>
    </lineage>
</organism>
<feature type="non-terminal residue" evidence="1">
    <location>
        <position position="1"/>
    </location>
</feature>
<gene>
    <name evidence="1" type="ORF">M408DRAFT_312272</name>
</gene>
<evidence type="ECO:0000313" key="2">
    <source>
        <dbReference type="Proteomes" id="UP000054097"/>
    </source>
</evidence>
<reference evidence="1 2" key="1">
    <citation type="submission" date="2014-04" db="EMBL/GenBank/DDBJ databases">
        <authorList>
            <consortium name="DOE Joint Genome Institute"/>
            <person name="Kuo A."/>
            <person name="Zuccaro A."/>
            <person name="Kohler A."/>
            <person name="Nagy L.G."/>
            <person name="Floudas D."/>
            <person name="Copeland A."/>
            <person name="Barry K.W."/>
            <person name="Cichocki N."/>
            <person name="Veneault-Fourrey C."/>
            <person name="LaButti K."/>
            <person name="Lindquist E.A."/>
            <person name="Lipzen A."/>
            <person name="Lundell T."/>
            <person name="Morin E."/>
            <person name="Murat C."/>
            <person name="Sun H."/>
            <person name="Tunlid A."/>
            <person name="Henrissat B."/>
            <person name="Grigoriev I.V."/>
            <person name="Hibbett D.S."/>
            <person name="Martin F."/>
            <person name="Nordberg H.P."/>
            <person name="Cantor M.N."/>
            <person name="Hua S.X."/>
        </authorList>
    </citation>
    <scope>NUCLEOTIDE SEQUENCE [LARGE SCALE GENOMIC DNA]</scope>
    <source>
        <strain evidence="1 2">MAFF 305830</strain>
    </source>
</reference>